<dbReference type="EMBL" id="JBAWTH010000055">
    <property type="protein sequence ID" value="KAL2281763.1"/>
    <property type="molecule type" value="Genomic_DNA"/>
</dbReference>
<protein>
    <submittedName>
        <fullName evidence="1">Uncharacterized protein</fullName>
    </submittedName>
</protein>
<name>A0ABR4EH44_9PEZI</name>
<reference evidence="1 2" key="1">
    <citation type="submission" date="2024-03" db="EMBL/GenBank/DDBJ databases">
        <title>A high-quality draft genome sequence of Diaporthe vaccinii, a causative agent of upright dieback and viscid rot disease in cranberry plants.</title>
        <authorList>
            <person name="Sarrasin M."/>
            <person name="Lang B.F."/>
            <person name="Burger G."/>
        </authorList>
    </citation>
    <scope>NUCLEOTIDE SEQUENCE [LARGE SCALE GENOMIC DNA]</scope>
    <source>
        <strain evidence="1 2">IS7</strain>
    </source>
</reference>
<accession>A0ABR4EH44</accession>
<keyword evidence="2" id="KW-1185">Reference proteome</keyword>
<gene>
    <name evidence="1" type="ORF">FJTKL_11437</name>
</gene>
<evidence type="ECO:0000313" key="1">
    <source>
        <dbReference type="EMBL" id="KAL2281763.1"/>
    </source>
</evidence>
<proteinExistence type="predicted"/>
<organism evidence="1 2">
    <name type="scientific">Diaporthe vaccinii</name>
    <dbReference type="NCBI Taxonomy" id="105482"/>
    <lineage>
        <taxon>Eukaryota</taxon>
        <taxon>Fungi</taxon>
        <taxon>Dikarya</taxon>
        <taxon>Ascomycota</taxon>
        <taxon>Pezizomycotina</taxon>
        <taxon>Sordariomycetes</taxon>
        <taxon>Sordariomycetidae</taxon>
        <taxon>Diaporthales</taxon>
        <taxon>Diaporthaceae</taxon>
        <taxon>Diaporthe</taxon>
        <taxon>Diaporthe eres species complex</taxon>
    </lineage>
</organism>
<comment type="caution">
    <text evidence="1">The sequence shown here is derived from an EMBL/GenBank/DDBJ whole genome shotgun (WGS) entry which is preliminary data.</text>
</comment>
<sequence length="199" mass="21598">MVILSSLTMGISLAKKRWTRYIYGLCSHNATARSHRQSSPPRKALSRSKTSSAPALFIKMFSASQCTRKYLALALVLSFQDVRAWRSTFRLSAAGDVTGEVKDVSSDDPNVKAVYDLVRESDFELFNMEGNIFYLATFPGYPASENGKDNAGGGVGGGARYEAEMAAALAAVGFTVASHANNHALMLAGHLQNMTRVRH</sequence>
<evidence type="ECO:0000313" key="2">
    <source>
        <dbReference type="Proteomes" id="UP001600888"/>
    </source>
</evidence>
<dbReference type="Proteomes" id="UP001600888">
    <property type="component" value="Unassembled WGS sequence"/>
</dbReference>